<comment type="caution">
    <text evidence="1">The sequence shown here is derived from an EMBL/GenBank/DDBJ whole genome shotgun (WGS) entry which is preliminary data.</text>
</comment>
<proteinExistence type="predicted"/>
<dbReference type="EMBL" id="JBHTCT010000011">
    <property type="protein sequence ID" value="MFC7364665.1"/>
    <property type="molecule type" value="Genomic_DNA"/>
</dbReference>
<evidence type="ECO:0000313" key="2">
    <source>
        <dbReference type="Proteomes" id="UP001596483"/>
    </source>
</evidence>
<protein>
    <submittedName>
        <fullName evidence="1">Uncharacterized protein</fullName>
    </submittedName>
</protein>
<reference evidence="2" key="1">
    <citation type="journal article" date="2019" name="Int. J. Syst. Evol. Microbiol.">
        <title>The Global Catalogue of Microorganisms (GCM) 10K type strain sequencing project: providing services to taxonomists for standard genome sequencing and annotation.</title>
        <authorList>
            <consortium name="The Broad Institute Genomics Platform"/>
            <consortium name="The Broad Institute Genome Sequencing Center for Infectious Disease"/>
            <person name="Wu L."/>
            <person name="Ma J."/>
        </authorList>
    </citation>
    <scope>NUCLEOTIDE SEQUENCE [LARGE SCALE GENOMIC DNA]</scope>
    <source>
        <strain evidence="2">JCM 4738</strain>
    </source>
</reference>
<dbReference type="Proteomes" id="UP001596483">
    <property type="component" value="Unassembled WGS sequence"/>
</dbReference>
<keyword evidence="2" id="KW-1185">Reference proteome</keyword>
<organism evidence="1 2">
    <name type="scientific">Bhargavaea changchunensis</name>
    <dbReference type="NCBI Taxonomy" id="2134037"/>
    <lineage>
        <taxon>Bacteria</taxon>
        <taxon>Bacillati</taxon>
        <taxon>Bacillota</taxon>
        <taxon>Bacilli</taxon>
        <taxon>Bacillales</taxon>
        <taxon>Caryophanaceae</taxon>
        <taxon>Bhargavaea</taxon>
    </lineage>
</organism>
<sequence length="106" mass="12002">MKRAEEIVLETVPEGSTVYELIRTGFAEKKTRILDMLFDELLTLNRTVSQIKGKEAYFLVVGGNRAELVKVSGDSISERKDAPAEAAGNKAFNLDGYRYKRYRKIL</sequence>
<gene>
    <name evidence="1" type="ORF">ACFQQH_05920</name>
</gene>
<accession>A0ABW2NG10</accession>
<evidence type="ECO:0000313" key="1">
    <source>
        <dbReference type="EMBL" id="MFC7364665.1"/>
    </source>
</evidence>
<name>A0ABW2NG10_9BACL</name>
<dbReference type="RefSeq" id="WP_157297483.1">
    <property type="nucleotide sequence ID" value="NZ_JBHTCT010000011.1"/>
</dbReference>